<evidence type="ECO:0000313" key="3">
    <source>
        <dbReference type="EMBL" id="SFV34059.1"/>
    </source>
</evidence>
<dbReference type="Gene3D" id="2.40.110.10">
    <property type="entry name" value="Butyryl-CoA Dehydrogenase, subunit A, domain 2"/>
    <property type="match status" value="1"/>
</dbReference>
<proteinExistence type="predicted"/>
<dbReference type="STRING" id="1393122.SAMN05660895_1891"/>
<dbReference type="Gene3D" id="1.10.540.10">
    <property type="entry name" value="Acyl-CoA dehydrogenase/oxidase, N-terminal domain"/>
    <property type="match status" value="1"/>
</dbReference>
<dbReference type="AlphaFoldDB" id="A0A1I7NHD9"/>
<organism evidence="3 4">
    <name type="scientific">Thermoflavifilum thermophilum</name>
    <dbReference type="NCBI Taxonomy" id="1393122"/>
    <lineage>
        <taxon>Bacteria</taxon>
        <taxon>Pseudomonadati</taxon>
        <taxon>Bacteroidota</taxon>
        <taxon>Chitinophagia</taxon>
        <taxon>Chitinophagales</taxon>
        <taxon>Chitinophagaceae</taxon>
        <taxon>Thermoflavifilum</taxon>
    </lineage>
</organism>
<dbReference type="InterPro" id="IPR046373">
    <property type="entry name" value="Acyl-CoA_Oxase/DH_mid-dom_sf"/>
</dbReference>
<dbReference type="Gene3D" id="1.20.140.10">
    <property type="entry name" value="Butyryl-CoA Dehydrogenase, subunit A, domain 3"/>
    <property type="match status" value="1"/>
</dbReference>
<dbReference type="GO" id="GO:0016627">
    <property type="term" value="F:oxidoreductase activity, acting on the CH-CH group of donors"/>
    <property type="evidence" value="ECO:0007669"/>
    <property type="project" value="InterPro"/>
</dbReference>
<dbReference type="EMBL" id="FPCJ01000001">
    <property type="protein sequence ID" value="SFV34059.1"/>
    <property type="molecule type" value="Genomic_DNA"/>
</dbReference>
<dbReference type="SUPFAM" id="SSF47203">
    <property type="entry name" value="Acyl-CoA dehydrogenase C-terminal domain-like"/>
    <property type="match status" value="1"/>
</dbReference>
<dbReference type="OrthoDB" id="1170793at2"/>
<dbReference type="SUPFAM" id="SSF56645">
    <property type="entry name" value="Acyl-CoA dehydrogenase NM domain-like"/>
    <property type="match status" value="1"/>
</dbReference>
<reference evidence="4" key="1">
    <citation type="submission" date="2016-10" db="EMBL/GenBank/DDBJ databases">
        <authorList>
            <person name="Varghese N."/>
            <person name="Submissions S."/>
        </authorList>
    </citation>
    <scope>NUCLEOTIDE SEQUENCE [LARGE SCALE GENOMIC DNA]</scope>
    <source>
        <strain evidence="4">DSM 14807</strain>
    </source>
</reference>
<dbReference type="InterPro" id="IPR037069">
    <property type="entry name" value="AcylCoA_DH/ox_N_sf"/>
</dbReference>
<sequence>MNTHFREILPEAVFQIFRTEAAEAEKKGALTDAQLQCIYTQRYLRMWIPAALGGDEIPLPDAVALLEALCWADGSVGWVVNLGAGANLFAGYMQPEAASYFFADEKAWAAGSGAISGKAISRQDGYEVQGLWKYASGSAHATLFTFNAWLYDETGHPLKNDVGEPVYRSFAVPAEQVKIISNWQVMGLKATSSDDFAVNGVMVPALHQFDLLHPSPFHQSPLYSFPFLTFAEITTSVMLSGMALHFLDEFDALSRQKKPTGFDQLLGNIPIVERTWHDVQTRFQHARTHFYQTLENIWCVHVESRSLQADQLKAMKQAAGGLAEASLQGVEKLYRFCGMTSIYLQHPLNRIWRDIHVASQHQLVSPLYHAET</sequence>
<gene>
    <name evidence="3" type="ORF">SAMN05660895_1891</name>
</gene>
<evidence type="ECO:0000256" key="1">
    <source>
        <dbReference type="ARBA" id="ARBA00023002"/>
    </source>
</evidence>
<dbReference type="PIRSF" id="PIRSF016578">
    <property type="entry name" value="HsaA"/>
    <property type="match status" value="1"/>
</dbReference>
<name>A0A1I7NHD9_9BACT</name>
<dbReference type="Proteomes" id="UP000199537">
    <property type="component" value="Unassembled WGS sequence"/>
</dbReference>
<protein>
    <submittedName>
        <fullName evidence="3">Acyl-CoA dehydrogenase</fullName>
    </submittedName>
</protein>
<dbReference type="Pfam" id="PF08028">
    <property type="entry name" value="Acyl-CoA_dh_2"/>
    <property type="match status" value="1"/>
</dbReference>
<feature type="domain" description="Acyl-CoA dehydrogenase C-terminal" evidence="2">
    <location>
        <begin position="236"/>
        <end position="365"/>
    </location>
</feature>
<evidence type="ECO:0000259" key="2">
    <source>
        <dbReference type="Pfam" id="PF08028"/>
    </source>
</evidence>
<dbReference type="InterPro" id="IPR009100">
    <property type="entry name" value="AcylCoA_DH/oxidase_NM_dom_sf"/>
</dbReference>
<evidence type="ECO:0000313" key="4">
    <source>
        <dbReference type="Proteomes" id="UP000199537"/>
    </source>
</evidence>
<dbReference type="RefSeq" id="WP_092460084.1">
    <property type="nucleotide sequence ID" value="NZ_FPCJ01000001.1"/>
</dbReference>
<dbReference type="InterPro" id="IPR036250">
    <property type="entry name" value="AcylCo_DH-like_C"/>
</dbReference>
<dbReference type="InterPro" id="IPR013107">
    <property type="entry name" value="Acyl-CoA_DH_C"/>
</dbReference>
<dbReference type="GO" id="GO:0050660">
    <property type="term" value="F:flavin adenine dinucleotide binding"/>
    <property type="evidence" value="ECO:0007669"/>
    <property type="project" value="InterPro"/>
</dbReference>
<accession>A0A1I7NHD9</accession>
<keyword evidence="4" id="KW-1185">Reference proteome</keyword>
<keyword evidence="1" id="KW-0560">Oxidoreductase</keyword>